<accession>A0AB40B252</accession>
<feature type="compositionally biased region" description="Basic residues" evidence="1">
    <location>
        <begin position="122"/>
        <end position="131"/>
    </location>
</feature>
<evidence type="ECO:0000313" key="2">
    <source>
        <dbReference type="Proteomes" id="UP001515500"/>
    </source>
</evidence>
<sequence>MKCKRHPYEVGPGVCASCLRDRLLDVLAAQIALADTPRRRPEPILLPASISPNRRSVDSAGPRRQLLFFSTPQVAPSSTATARRSRSFLSSLFSHPRSNEHHTDPVKSKRFGSISWISKLIPGRRRRKKTKMSSPPPVRIACRDRGMSPAAEDDDDRDTVSESGYSTEASGMSRRTMPTPMRTVHHHHRHRQGGSGFTMCLSPLVHTLPAGRRCHAAPAAEIGFSGELRPVLAHPRSSGAGAGAESFGPNRSRKLADFGRFR</sequence>
<dbReference type="PANTHER" id="PTHR35486:SF1">
    <property type="entry name" value="OS02G0689500 PROTEIN"/>
    <property type="match status" value="1"/>
</dbReference>
<gene>
    <name evidence="3" type="primary">LOC120258071</name>
</gene>
<feature type="compositionally biased region" description="Polar residues" evidence="1">
    <location>
        <begin position="161"/>
        <end position="170"/>
    </location>
</feature>
<reference evidence="3" key="1">
    <citation type="submission" date="2025-08" db="UniProtKB">
        <authorList>
            <consortium name="RefSeq"/>
        </authorList>
    </citation>
    <scope>IDENTIFICATION</scope>
</reference>
<name>A0AB40B252_DIOCR</name>
<protein>
    <submittedName>
        <fullName evidence="3">Uncharacterized protein LOC120258071</fullName>
    </submittedName>
</protein>
<evidence type="ECO:0000256" key="1">
    <source>
        <dbReference type="SAM" id="MobiDB-lite"/>
    </source>
</evidence>
<feature type="compositionally biased region" description="Low complexity" evidence="1">
    <location>
        <begin position="237"/>
        <end position="246"/>
    </location>
</feature>
<dbReference type="PANTHER" id="PTHR35486">
    <property type="entry name" value="EXPRESSED PROTEIN"/>
    <property type="match status" value="1"/>
</dbReference>
<evidence type="ECO:0000313" key="3">
    <source>
        <dbReference type="RefSeq" id="XP_039121346.1"/>
    </source>
</evidence>
<organism evidence="2 3">
    <name type="scientific">Dioscorea cayennensis subsp. rotundata</name>
    <name type="common">White Guinea yam</name>
    <name type="synonym">Dioscorea rotundata</name>
    <dbReference type="NCBI Taxonomy" id="55577"/>
    <lineage>
        <taxon>Eukaryota</taxon>
        <taxon>Viridiplantae</taxon>
        <taxon>Streptophyta</taxon>
        <taxon>Embryophyta</taxon>
        <taxon>Tracheophyta</taxon>
        <taxon>Spermatophyta</taxon>
        <taxon>Magnoliopsida</taxon>
        <taxon>Liliopsida</taxon>
        <taxon>Dioscoreales</taxon>
        <taxon>Dioscoreaceae</taxon>
        <taxon>Dioscorea</taxon>
    </lineage>
</organism>
<keyword evidence="2" id="KW-1185">Reference proteome</keyword>
<feature type="compositionally biased region" description="Basic residues" evidence="1">
    <location>
        <begin position="183"/>
        <end position="192"/>
    </location>
</feature>
<feature type="region of interest" description="Disordered" evidence="1">
    <location>
        <begin position="236"/>
        <end position="262"/>
    </location>
</feature>
<dbReference type="RefSeq" id="XP_039121346.1">
    <property type="nucleotide sequence ID" value="XM_039265412.1"/>
</dbReference>
<dbReference type="AlphaFoldDB" id="A0AB40B252"/>
<dbReference type="GeneID" id="120258071"/>
<dbReference type="Proteomes" id="UP001515500">
    <property type="component" value="Chromosome 4"/>
</dbReference>
<feature type="region of interest" description="Disordered" evidence="1">
    <location>
        <begin position="122"/>
        <end position="193"/>
    </location>
</feature>
<proteinExistence type="predicted"/>